<dbReference type="Proteomes" id="UP001066276">
    <property type="component" value="Chromosome 9"/>
</dbReference>
<dbReference type="AlphaFoldDB" id="A0AAV7N616"/>
<feature type="region of interest" description="Disordered" evidence="1">
    <location>
        <begin position="95"/>
        <end position="115"/>
    </location>
</feature>
<gene>
    <name evidence="2" type="ORF">NDU88_006034</name>
</gene>
<proteinExistence type="predicted"/>
<sequence length="115" mass="12364">MPWRSQPLHEAPALISSPLGSRQSNPPQTEKTKSGSCGDPPPVASKLDLAIVNLISELRNESRGFRGRTEDGGRHILCNPAASIERKEEETLAALAANPPTHLQPAAPETTQRNP</sequence>
<dbReference type="EMBL" id="JANPWB010000013">
    <property type="protein sequence ID" value="KAJ1108658.1"/>
    <property type="molecule type" value="Genomic_DNA"/>
</dbReference>
<evidence type="ECO:0000313" key="3">
    <source>
        <dbReference type="Proteomes" id="UP001066276"/>
    </source>
</evidence>
<name>A0AAV7N616_PLEWA</name>
<feature type="compositionally biased region" description="Polar residues" evidence="1">
    <location>
        <begin position="18"/>
        <end position="29"/>
    </location>
</feature>
<evidence type="ECO:0000313" key="2">
    <source>
        <dbReference type="EMBL" id="KAJ1108658.1"/>
    </source>
</evidence>
<feature type="region of interest" description="Disordered" evidence="1">
    <location>
        <begin position="1"/>
        <end position="44"/>
    </location>
</feature>
<keyword evidence="3" id="KW-1185">Reference proteome</keyword>
<comment type="caution">
    <text evidence="2">The sequence shown here is derived from an EMBL/GenBank/DDBJ whole genome shotgun (WGS) entry which is preliminary data.</text>
</comment>
<accession>A0AAV7N616</accession>
<evidence type="ECO:0000256" key="1">
    <source>
        <dbReference type="SAM" id="MobiDB-lite"/>
    </source>
</evidence>
<protein>
    <submittedName>
        <fullName evidence="2">Uncharacterized protein</fullName>
    </submittedName>
</protein>
<organism evidence="2 3">
    <name type="scientific">Pleurodeles waltl</name>
    <name type="common">Iberian ribbed newt</name>
    <dbReference type="NCBI Taxonomy" id="8319"/>
    <lineage>
        <taxon>Eukaryota</taxon>
        <taxon>Metazoa</taxon>
        <taxon>Chordata</taxon>
        <taxon>Craniata</taxon>
        <taxon>Vertebrata</taxon>
        <taxon>Euteleostomi</taxon>
        <taxon>Amphibia</taxon>
        <taxon>Batrachia</taxon>
        <taxon>Caudata</taxon>
        <taxon>Salamandroidea</taxon>
        <taxon>Salamandridae</taxon>
        <taxon>Pleurodelinae</taxon>
        <taxon>Pleurodeles</taxon>
    </lineage>
</organism>
<reference evidence="2" key="1">
    <citation type="journal article" date="2022" name="bioRxiv">
        <title>Sequencing and chromosome-scale assembly of the giantPleurodeles waltlgenome.</title>
        <authorList>
            <person name="Brown T."/>
            <person name="Elewa A."/>
            <person name="Iarovenko S."/>
            <person name="Subramanian E."/>
            <person name="Araus A.J."/>
            <person name="Petzold A."/>
            <person name="Susuki M."/>
            <person name="Suzuki K.-i.T."/>
            <person name="Hayashi T."/>
            <person name="Toyoda A."/>
            <person name="Oliveira C."/>
            <person name="Osipova E."/>
            <person name="Leigh N.D."/>
            <person name="Simon A."/>
            <person name="Yun M.H."/>
        </authorList>
    </citation>
    <scope>NUCLEOTIDE SEQUENCE</scope>
    <source>
        <strain evidence="2">20211129_DDA</strain>
        <tissue evidence="2">Liver</tissue>
    </source>
</reference>